<sequence>MDQKDSENVLATVQSGGQVSAAPAPPKAAKACVKCRRLKMKCRIDEGPACRRCVRAGTQCIFKPRANAAASRLSSPPTATYEPAPVGWSLPSTLTAQSFQGVLSRLDAIESFLALNAKPSPAATVATADEDERGDPKDLSLLGLWAALDQLRESPRQVPNSRIWKQNTVKQLWLDFHKNMPGLHFLPTKQTFSAPTPLLLASMLYVSSLRHSEPELAALSSDYFIIMCGAIAELTIPPPELDHTVRASSPSTTEENAFQDVLGLILAGLTCEASTKTTGIWISIGYRLVLESCPKEVDERSREWQRLFSGLQILDLEHASLHMSCPIIPLHAPLSRLHVSSEDDIYSLSQMMHTGLTHFTGRGLPTIWSCFSTAAETTFLSSPFTPVDAAVIRDWATQLDRWLARFNTQRRFPSEHGRMLIFRQYILHRLLVLSIYHPARGFNLFSTSTTSVERRELLVSARAALKLQMDDRSIWANWDFVMITWAALLVLQGIEGGVGEDDDLPMVQDLLNTLRTTQEPATGLRNQLANKLEATFQSLHTPPPISPAVMPIPMSDGLSWSIFDEMSLQFAYPDQWPI</sequence>
<dbReference type="PROSITE" id="PS50048">
    <property type="entry name" value="ZN2_CY6_FUNGAL_2"/>
    <property type="match status" value="1"/>
</dbReference>
<dbReference type="Gene3D" id="4.10.240.10">
    <property type="entry name" value="Zn(2)-C6 fungal-type DNA-binding domain"/>
    <property type="match status" value="1"/>
</dbReference>
<evidence type="ECO:0000313" key="7">
    <source>
        <dbReference type="EMBL" id="RDW92179.1"/>
    </source>
</evidence>
<evidence type="ECO:0000256" key="5">
    <source>
        <dbReference type="ARBA" id="ARBA00023242"/>
    </source>
</evidence>
<comment type="subcellular location">
    <subcellularLocation>
        <location evidence="1">Nucleus</location>
    </subcellularLocation>
</comment>
<proteinExistence type="predicted"/>
<dbReference type="GO" id="GO:0005634">
    <property type="term" value="C:nucleus"/>
    <property type="evidence" value="ECO:0007669"/>
    <property type="project" value="UniProtKB-SubCell"/>
</dbReference>
<dbReference type="Proteomes" id="UP000256328">
    <property type="component" value="Unassembled WGS sequence"/>
</dbReference>
<evidence type="ECO:0000256" key="1">
    <source>
        <dbReference type="ARBA" id="ARBA00004123"/>
    </source>
</evidence>
<dbReference type="SUPFAM" id="SSF57701">
    <property type="entry name" value="Zn2/Cys6 DNA-binding domain"/>
    <property type="match status" value="1"/>
</dbReference>
<dbReference type="InterPro" id="IPR001138">
    <property type="entry name" value="Zn2Cys6_DnaBD"/>
</dbReference>
<name>A0A3D8T104_9HELO</name>
<dbReference type="AlphaFoldDB" id="A0A3D8T104"/>
<dbReference type="GO" id="GO:0000981">
    <property type="term" value="F:DNA-binding transcription factor activity, RNA polymerase II-specific"/>
    <property type="evidence" value="ECO:0007669"/>
    <property type="project" value="InterPro"/>
</dbReference>
<evidence type="ECO:0000256" key="4">
    <source>
        <dbReference type="ARBA" id="ARBA00023163"/>
    </source>
</evidence>
<dbReference type="EMBL" id="PDLN01000002">
    <property type="protein sequence ID" value="RDW92179.1"/>
    <property type="molecule type" value="Genomic_DNA"/>
</dbReference>
<dbReference type="Pfam" id="PF00172">
    <property type="entry name" value="Zn_clus"/>
    <property type="match status" value="1"/>
</dbReference>
<dbReference type="OrthoDB" id="39175at2759"/>
<gene>
    <name evidence="7" type="ORF">BP5796_01573</name>
</gene>
<dbReference type="InterPro" id="IPR036864">
    <property type="entry name" value="Zn2-C6_fun-type_DNA-bd_sf"/>
</dbReference>
<dbReference type="SMART" id="SM00066">
    <property type="entry name" value="GAL4"/>
    <property type="match status" value="1"/>
</dbReference>
<keyword evidence="8" id="KW-1185">Reference proteome</keyword>
<feature type="domain" description="Zn(2)-C6 fungal-type" evidence="6">
    <location>
        <begin position="31"/>
        <end position="62"/>
    </location>
</feature>
<keyword evidence="4" id="KW-0804">Transcription</keyword>
<dbReference type="GO" id="GO:0000976">
    <property type="term" value="F:transcription cis-regulatory region binding"/>
    <property type="evidence" value="ECO:0007669"/>
    <property type="project" value="TreeGrafter"/>
</dbReference>
<evidence type="ECO:0000256" key="3">
    <source>
        <dbReference type="ARBA" id="ARBA00023125"/>
    </source>
</evidence>
<evidence type="ECO:0000256" key="2">
    <source>
        <dbReference type="ARBA" id="ARBA00023015"/>
    </source>
</evidence>
<protein>
    <recommendedName>
        <fullName evidence="6">Zn(2)-C6 fungal-type domain-containing protein</fullName>
    </recommendedName>
</protein>
<comment type="caution">
    <text evidence="7">The sequence shown here is derived from an EMBL/GenBank/DDBJ whole genome shotgun (WGS) entry which is preliminary data.</text>
</comment>
<evidence type="ECO:0000259" key="6">
    <source>
        <dbReference type="PROSITE" id="PS50048"/>
    </source>
</evidence>
<organism evidence="7 8">
    <name type="scientific">Coleophoma crateriformis</name>
    <dbReference type="NCBI Taxonomy" id="565419"/>
    <lineage>
        <taxon>Eukaryota</taxon>
        <taxon>Fungi</taxon>
        <taxon>Dikarya</taxon>
        <taxon>Ascomycota</taxon>
        <taxon>Pezizomycotina</taxon>
        <taxon>Leotiomycetes</taxon>
        <taxon>Helotiales</taxon>
        <taxon>Dermateaceae</taxon>
        <taxon>Coleophoma</taxon>
    </lineage>
</organism>
<keyword evidence="3" id="KW-0238">DNA-binding</keyword>
<keyword evidence="2" id="KW-0805">Transcription regulation</keyword>
<dbReference type="CDD" id="cd00067">
    <property type="entry name" value="GAL4"/>
    <property type="match status" value="1"/>
</dbReference>
<dbReference type="CDD" id="cd12148">
    <property type="entry name" value="fungal_TF_MHR"/>
    <property type="match status" value="1"/>
</dbReference>
<keyword evidence="5" id="KW-0539">Nucleus</keyword>
<evidence type="ECO:0000313" key="8">
    <source>
        <dbReference type="Proteomes" id="UP000256328"/>
    </source>
</evidence>
<dbReference type="InterPro" id="IPR051089">
    <property type="entry name" value="prtT"/>
</dbReference>
<dbReference type="PANTHER" id="PTHR31845">
    <property type="entry name" value="FINGER DOMAIN PROTEIN, PUTATIVE-RELATED"/>
    <property type="match status" value="1"/>
</dbReference>
<dbReference type="PROSITE" id="PS00463">
    <property type="entry name" value="ZN2_CY6_FUNGAL_1"/>
    <property type="match status" value="1"/>
</dbReference>
<reference evidence="7 8" key="1">
    <citation type="journal article" date="2018" name="IMA Fungus">
        <title>IMA Genome-F 9: Draft genome sequence of Annulohypoxylon stygium, Aspergillus mulundensis, Berkeleyomyces basicola (syn. Thielaviopsis basicola), Ceratocystis smalleyi, two Cercospora beticola strains, Coleophoma cylindrospora, Fusarium fracticaudum, Phialophora cf. hyalina, and Morchella septimelata.</title>
        <authorList>
            <person name="Wingfield B.D."/>
            <person name="Bills G.F."/>
            <person name="Dong Y."/>
            <person name="Huang W."/>
            <person name="Nel W.J."/>
            <person name="Swalarsk-Parry B.S."/>
            <person name="Vaghefi N."/>
            <person name="Wilken P.M."/>
            <person name="An Z."/>
            <person name="de Beer Z.W."/>
            <person name="De Vos L."/>
            <person name="Chen L."/>
            <person name="Duong T.A."/>
            <person name="Gao Y."/>
            <person name="Hammerbacher A."/>
            <person name="Kikkert J.R."/>
            <person name="Li Y."/>
            <person name="Li H."/>
            <person name="Li K."/>
            <person name="Li Q."/>
            <person name="Liu X."/>
            <person name="Ma X."/>
            <person name="Naidoo K."/>
            <person name="Pethybridge S.J."/>
            <person name="Sun J."/>
            <person name="Steenkamp E.T."/>
            <person name="van der Nest M.A."/>
            <person name="van Wyk S."/>
            <person name="Wingfield M.J."/>
            <person name="Xiong C."/>
            <person name="Yue Q."/>
            <person name="Zhang X."/>
        </authorList>
    </citation>
    <scope>NUCLEOTIDE SEQUENCE [LARGE SCALE GENOMIC DNA]</scope>
    <source>
        <strain evidence="7 8">BP5796</strain>
    </source>
</reference>
<accession>A0A3D8T104</accession>
<dbReference type="GO" id="GO:0008270">
    <property type="term" value="F:zinc ion binding"/>
    <property type="evidence" value="ECO:0007669"/>
    <property type="project" value="InterPro"/>
</dbReference>
<dbReference type="PANTHER" id="PTHR31845:SF17">
    <property type="entry name" value="ZN(II)2CYS6 TRANSCRIPTION FACTOR (EUROFUNG)"/>
    <property type="match status" value="1"/>
</dbReference>